<accession>A0A160KTR3</accession>
<evidence type="ECO:0000256" key="2">
    <source>
        <dbReference type="ARBA" id="ARBA00022490"/>
    </source>
</evidence>
<dbReference type="PANTHER" id="PTHR30349:SF77">
    <property type="entry name" value="TYROSINE RECOMBINASE XERC"/>
    <property type="match status" value="1"/>
</dbReference>
<keyword evidence="13" id="KW-1185">Reference proteome</keyword>
<evidence type="ECO:0000256" key="5">
    <source>
        <dbReference type="ARBA" id="ARBA00022908"/>
    </source>
</evidence>
<dbReference type="Gene3D" id="1.10.443.10">
    <property type="entry name" value="Intergrase catalytic core"/>
    <property type="match status" value="1"/>
</dbReference>
<dbReference type="Pfam" id="PF02899">
    <property type="entry name" value="Phage_int_SAM_1"/>
    <property type="match status" value="1"/>
</dbReference>
<gene>
    <name evidence="9" type="primary">xerC</name>
    <name evidence="12" type="ORF">A6122_1481</name>
</gene>
<dbReference type="PROSITE" id="PS51900">
    <property type="entry name" value="CB"/>
    <property type="match status" value="1"/>
</dbReference>
<feature type="domain" description="Tyr recombinase" evidence="10">
    <location>
        <begin position="119"/>
        <end position="306"/>
    </location>
</feature>
<dbReference type="Pfam" id="PF00589">
    <property type="entry name" value="Phage_integrase"/>
    <property type="match status" value="1"/>
</dbReference>
<comment type="subcellular location">
    <subcellularLocation>
        <location evidence="1 9">Cytoplasm</location>
    </subcellularLocation>
</comment>
<dbReference type="GO" id="GO:0007059">
    <property type="term" value="P:chromosome segregation"/>
    <property type="evidence" value="ECO:0007669"/>
    <property type="project" value="UniProtKB-UniRule"/>
</dbReference>
<keyword evidence="2 9" id="KW-0963">Cytoplasm</keyword>
<dbReference type="GO" id="GO:0009037">
    <property type="term" value="F:tyrosine-based site-specific recombinase activity"/>
    <property type="evidence" value="ECO:0007669"/>
    <property type="project" value="UniProtKB-UniRule"/>
</dbReference>
<feature type="active site" evidence="9">
    <location>
        <position position="284"/>
    </location>
</feature>
<comment type="similarity">
    <text evidence="9">Belongs to the 'phage' integrase family. XerC subfamily.</text>
</comment>
<dbReference type="InterPro" id="IPR050090">
    <property type="entry name" value="Tyrosine_recombinase_XerCD"/>
</dbReference>
<dbReference type="InterPro" id="IPR023009">
    <property type="entry name" value="Tyrosine_recombinase_XerC/XerD"/>
</dbReference>
<feature type="active site" evidence="9">
    <location>
        <position position="187"/>
    </location>
</feature>
<evidence type="ECO:0000256" key="3">
    <source>
        <dbReference type="ARBA" id="ARBA00022618"/>
    </source>
</evidence>
<reference evidence="12 13" key="1">
    <citation type="submission" date="2016-05" db="EMBL/GenBank/DDBJ databases">
        <title>Complete genome sequence of Rathayibacter tritici NCPPB 1953.</title>
        <authorList>
            <person name="Park J."/>
            <person name="Lee H.-H."/>
            <person name="Lee S.-W."/>
            <person name="Seo Y.-S."/>
        </authorList>
    </citation>
    <scope>NUCLEOTIDE SEQUENCE [LARGE SCALE GENOMIC DNA]</scope>
    <source>
        <strain evidence="12 13">NCPPB 1953</strain>
    </source>
</reference>
<dbReference type="InterPro" id="IPR044068">
    <property type="entry name" value="CB"/>
</dbReference>
<evidence type="ECO:0000313" key="12">
    <source>
        <dbReference type="EMBL" id="AND16618.1"/>
    </source>
</evidence>
<keyword evidence="4 9" id="KW-0159">Chromosome partition</keyword>
<evidence type="ECO:0000259" key="10">
    <source>
        <dbReference type="PROSITE" id="PS51898"/>
    </source>
</evidence>
<evidence type="ECO:0000256" key="1">
    <source>
        <dbReference type="ARBA" id="ARBA00004496"/>
    </source>
</evidence>
<dbReference type="GO" id="GO:0003677">
    <property type="term" value="F:DNA binding"/>
    <property type="evidence" value="ECO:0007669"/>
    <property type="project" value="UniProtKB-UniRule"/>
</dbReference>
<evidence type="ECO:0000256" key="9">
    <source>
        <dbReference type="HAMAP-Rule" id="MF_01808"/>
    </source>
</evidence>
<evidence type="ECO:0000313" key="13">
    <source>
        <dbReference type="Proteomes" id="UP000077071"/>
    </source>
</evidence>
<keyword evidence="7 9" id="KW-0233">DNA recombination</keyword>
<dbReference type="CDD" id="cd00798">
    <property type="entry name" value="INT_XerDC_C"/>
    <property type="match status" value="1"/>
</dbReference>
<feature type="domain" description="Core-binding (CB)" evidence="11">
    <location>
        <begin position="12"/>
        <end position="98"/>
    </location>
</feature>
<dbReference type="EMBL" id="CP015515">
    <property type="protein sequence ID" value="AND16618.1"/>
    <property type="molecule type" value="Genomic_DNA"/>
</dbReference>
<comment type="function">
    <text evidence="9">Site-specific tyrosine recombinase, which acts by catalyzing the cutting and rejoining of the recombining DNA molecules. The XerC-XerD complex is essential to convert dimers of the bacterial chromosome into monomers to permit their segregation at cell division. It also contributes to the segregational stability of plasmids.</text>
</comment>
<dbReference type="PATRIC" id="fig|33888.3.peg.1625"/>
<name>A0A160KTR3_9MICO</name>
<dbReference type="AlphaFoldDB" id="A0A160KTR3"/>
<evidence type="ECO:0000256" key="6">
    <source>
        <dbReference type="ARBA" id="ARBA00023125"/>
    </source>
</evidence>
<feature type="active site" description="O-(3'-phospho-DNA)-tyrosine intermediate" evidence="9">
    <location>
        <position position="293"/>
    </location>
</feature>
<proteinExistence type="inferred from homology"/>
<dbReference type="Proteomes" id="UP000077071">
    <property type="component" value="Chromosome"/>
</dbReference>
<keyword evidence="6 9" id="KW-0238">DNA-binding</keyword>
<evidence type="ECO:0000256" key="8">
    <source>
        <dbReference type="ARBA" id="ARBA00023306"/>
    </source>
</evidence>
<dbReference type="InterPro" id="IPR011010">
    <property type="entry name" value="DNA_brk_join_enz"/>
</dbReference>
<dbReference type="InterPro" id="IPR010998">
    <property type="entry name" value="Integrase_recombinase_N"/>
</dbReference>
<dbReference type="SUPFAM" id="SSF56349">
    <property type="entry name" value="DNA breaking-rejoining enzymes"/>
    <property type="match status" value="1"/>
</dbReference>
<dbReference type="GO" id="GO:0051301">
    <property type="term" value="P:cell division"/>
    <property type="evidence" value="ECO:0007669"/>
    <property type="project" value="UniProtKB-KW"/>
</dbReference>
<evidence type="ECO:0000256" key="4">
    <source>
        <dbReference type="ARBA" id="ARBA00022829"/>
    </source>
</evidence>
<comment type="subunit">
    <text evidence="9">Forms a cyclic heterotetrameric complex composed of two molecules of XerC and two molecules of XerD.</text>
</comment>
<dbReference type="InterPro" id="IPR004107">
    <property type="entry name" value="Integrase_SAM-like_N"/>
</dbReference>
<evidence type="ECO:0000256" key="7">
    <source>
        <dbReference type="ARBA" id="ARBA00023172"/>
    </source>
</evidence>
<keyword evidence="8 9" id="KW-0131">Cell cycle</keyword>
<sequence>MVADAGGLMSDETLTDSVEHFLRYVLDERSLSPATAKGYRSDLVRLVAHAAEKGQLLTAELDLELLRDWLWRESESGVARATLARRTAAVRSFSSWAQRTERLPIDVAARLKSPKAGRTLPRVLTLPQAEQVLDTVAARGATEDPVALRDLAIIELLYASGIRVSELVAVDLGDVDLSRLTVLVTGKGAKQRVVPFGVPAKEALVTYLERARPALATGDGIRALLLGRRGARLTPRTVYGIVARLLDGGQGSGPSGPHTLRHTAATHLLDGGADLRAVQELLGHASLGTTQIYTHVSTERIRDAYRLAHPRA</sequence>
<protein>
    <recommendedName>
        <fullName evidence="9">Tyrosine recombinase XerC</fullName>
    </recommendedName>
</protein>
<feature type="active site" evidence="9">
    <location>
        <position position="258"/>
    </location>
</feature>
<keyword evidence="3 9" id="KW-0132">Cell division</keyword>
<evidence type="ECO:0000259" key="11">
    <source>
        <dbReference type="PROSITE" id="PS51900"/>
    </source>
</evidence>
<dbReference type="InterPro" id="IPR013762">
    <property type="entry name" value="Integrase-like_cat_sf"/>
</dbReference>
<feature type="active site" evidence="9">
    <location>
        <position position="261"/>
    </location>
</feature>
<dbReference type="HAMAP" id="MF_01808">
    <property type="entry name" value="Recomb_XerC_XerD"/>
    <property type="match status" value="1"/>
</dbReference>
<dbReference type="PROSITE" id="PS51898">
    <property type="entry name" value="TYR_RECOMBINASE"/>
    <property type="match status" value="1"/>
</dbReference>
<dbReference type="STRING" id="33888.A6122_1481"/>
<dbReference type="GO" id="GO:0006313">
    <property type="term" value="P:DNA transposition"/>
    <property type="evidence" value="ECO:0007669"/>
    <property type="project" value="UniProtKB-UniRule"/>
</dbReference>
<dbReference type="Gene3D" id="1.10.150.130">
    <property type="match status" value="1"/>
</dbReference>
<dbReference type="InterPro" id="IPR002104">
    <property type="entry name" value="Integrase_catalytic"/>
</dbReference>
<dbReference type="GO" id="GO:0005737">
    <property type="term" value="C:cytoplasm"/>
    <property type="evidence" value="ECO:0007669"/>
    <property type="project" value="UniProtKB-SubCell"/>
</dbReference>
<organism evidence="12 13">
    <name type="scientific">Rathayibacter tritici</name>
    <dbReference type="NCBI Taxonomy" id="33888"/>
    <lineage>
        <taxon>Bacteria</taxon>
        <taxon>Bacillati</taxon>
        <taxon>Actinomycetota</taxon>
        <taxon>Actinomycetes</taxon>
        <taxon>Micrococcales</taxon>
        <taxon>Microbacteriaceae</taxon>
        <taxon>Rathayibacter</taxon>
    </lineage>
</organism>
<dbReference type="PANTHER" id="PTHR30349">
    <property type="entry name" value="PHAGE INTEGRASE-RELATED"/>
    <property type="match status" value="1"/>
</dbReference>
<keyword evidence="5 9" id="KW-0229">DNA integration</keyword>
<dbReference type="KEGG" id="rtn:A6122_1481"/>
<feature type="active site" evidence="9">
    <location>
        <position position="163"/>
    </location>
</feature>